<reference evidence="2 3" key="1">
    <citation type="submission" date="2018-10" db="EMBL/GenBank/DDBJ databases">
        <title>The genome of Lysobacter enzymogenes OH11.</title>
        <authorList>
            <person name="Liu F."/>
            <person name="Zhao Y."/>
            <person name="Qian G."/>
            <person name="Chen Y."/>
            <person name="Xu H."/>
        </authorList>
    </citation>
    <scope>NUCLEOTIDE SEQUENCE [LARGE SCALE GENOMIC DNA]</scope>
    <source>
        <strain evidence="2 3">OH11</strain>
    </source>
</reference>
<feature type="signal peptide" evidence="1">
    <location>
        <begin position="1"/>
        <end position="26"/>
    </location>
</feature>
<accession>A0A3N2RDP4</accession>
<gene>
    <name evidence="2" type="ORF">D9T17_17710</name>
</gene>
<proteinExistence type="predicted"/>
<feature type="chain" id="PRO_5018133615" description="Lipoprotein" evidence="1">
    <location>
        <begin position="27"/>
        <end position="72"/>
    </location>
</feature>
<evidence type="ECO:0008006" key="4">
    <source>
        <dbReference type="Google" id="ProtNLM"/>
    </source>
</evidence>
<dbReference type="AlphaFoldDB" id="A0A3N2RDP4"/>
<evidence type="ECO:0000313" key="2">
    <source>
        <dbReference type="EMBL" id="ROU05538.1"/>
    </source>
</evidence>
<name>A0A3N2RDP4_LYSEN</name>
<sequence>MKKQGTFRLALAVFAFGLSFSFSSVAAFDWCAACENDLQRCLDANIQTDQQCNTTYFSCMRRGDGQGHPCPL</sequence>
<organism evidence="2 3">
    <name type="scientific">Lysobacter enzymogenes</name>
    <dbReference type="NCBI Taxonomy" id="69"/>
    <lineage>
        <taxon>Bacteria</taxon>
        <taxon>Pseudomonadati</taxon>
        <taxon>Pseudomonadota</taxon>
        <taxon>Gammaproteobacteria</taxon>
        <taxon>Lysobacterales</taxon>
        <taxon>Lysobacteraceae</taxon>
        <taxon>Lysobacter</taxon>
    </lineage>
</organism>
<protein>
    <recommendedName>
        <fullName evidence="4">Lipoprotein</fullName>
    </recommendedName>
</protein>
<evidence type="ECO:0000313" key="3">
    <source>
        <dbReference type="Proteomes" id="UP000275910"/>
    </source>
</evidence>
<dbReference type="RefSeq" id="WP_123648654.1">
    <property type="nucleotide sequence ID" value="NZ_RCTY01000044.1"/>
</dbReference>
<keyword evidence="1" id="KW-0732">Signal</keyword>
<comment type="caution">
    <text evidence="2">The sequence shown here is derived from an EMBL/GenBank/DDBJ whole genome shotgun (WGS) entry which is preliminary data.</text>
</comment>
<evidence type="ECO:0000256" key="1">
    <source>
        <dbReference type="SAM" id="SignalP"/>
    </source>
</evidence>
<dbReference type="EMBL" id="RCTY01000044">
    <property type="protein sequence ID" value="ROU05538.1"/>
    <property type="molecule type" value="Genomic_DNA"/>
</dbReference>
<dbReference type="Proteomes" id="UP000275910">
    <property type="component" value="Unassembled WGS sequence"/>
</dbReference>